<evidence type="ECO:0000313" key="6">
    <source>
        <dbReference type="EMBL" id="THD22843.1"/>
    </source>
</evidence>
<keyword evidence="3" id="KW-0539">Nucleus</keyword>
<dbReference type="EMBL" id="JXXN02002490">
    <property type="protein sequence ID" value="THD22843.1"/>
    <property type="molecule type" value="Genomic_DNA"/>
</dbReference>
<gene>
    <name evidence="6" type="ORF">D915_006568</name>
</gene>
<feature type="region of interest" description="Disordered" evidence="4">
    <location>
        <begin position="334"/>
        <end position="359"/>
    </location>
</feature>
<dbReference type="InterPro" id="IPR018972">
    <property type="entry name" value="Sas10_C_dom"/>
</dbReference>
<comment type="subcellular location">
    <subcellularLocation>
        <location evidence="1">Nucleus</location>
    </subcellularLocation>
</comment>
<reference evidence="6" key="1">
    <citation type="submission" date="2019-03" db="EMBL/GenBank/DDBJ databases">
        <title>Improved annotation for the trematode Fasciola hepatica.</title>
        <authorList>
            <person name="Choi Y.-J."/>
            <person name="Martin J."/>
            <person name="Mitreva M."/>
        </authorList>
    </citation>
    <scope>NUCLEOTIDE SEQUENCE [LARGE SCALE GENOMIC DNA]</scope>
</reference>
<evidence type="ECO:0000313" key="7">
    <source>
        <dbReference type="Proteomes" id="UP000230066"/>
    </source>
</evidence>
<dbReference type="PANTHER" id="PTHR13237">
    <property type="entry name" value="SOMETHING ABOUT SILENCING PROTEIN 10-RELATED"/>
    <property type="match status" value="1"/>
</dbReference>
<dbReference type="PANTHER" id="PTHR13237:SF8">
    <property type="entry name" value="SOMETHING ABOUT SILENCING PROTEIN 10"/>
    <property type="match status" value="1"/>
</dbReference>
<sequence length="428" mass="49818">MRKSALMNRNFNSHYGGDEVSKADDESQKLYINDCRRRQGALYPSFMFKSPTALMLLGTPDAIELLALSGQSRLHLHLRQLHNGKHSEQADILSKNDNIVYPEFPRSLEEEATVFRKHGLPLLVWPSGCTVEEVQTFLNTHYPDCGMWFTELHKATSWLEKKWKPLAECMGIQSNDSTADERSCKGPEVPFVQKDSVATTYVHRRLKFYTEYTSLLQSYFVHRRLFTPGFQFHSLHRKLVDACEARKNSLKDDSGFLNVVGNRLLHFTHSSQLSSYRTLEEFLQLIEDPLLKQQCFQSFISAKSLKELLKKNEKQVQENLDAVSYEIRHDDSSEIDEINSGAEDAEKDKSQSYPNRPITREIMENRGLVKYRHKRERNPRVHLRHKFRKATIRYRSRAPPIRHEETPYAGEAKGIRVHLIKSHKFKAR</sequence>
<dbReference type="Proteomes" id="UP000230066">
    <property type="component" value="Unassembled WGS sequence"/>
</dbReference>
<dbReference type="AlphaFoldDB" id="A0A4E0R4Y0"/>
<dbReference type="GO" id="GO:0000462">
    <property type="term" value="P:maturation of SSU-rRNA from tricistronic rRNA transcript (SSU-rRNA, 5.8S rRNA, LSU-rRNA)"/>
    <property type="evidence" value="ECO:0007669"/>
    <property type="project" value="TreeGrafter"/>
</dbReference>
<comment type="similarity">
    <text evidence="2">Belongs to the SAS10 family.</text>
</comment>
<feature type="domain" description="Sas10 C-terminal" evidence="5">
    <location>
        <begin position="355"/>
        <end position="425"/>
    </location>
</feature>
<protein>
    <recommendedName>
        <fullName evidence="5">Sas10 C-terminal domain-containing protein</fullName>
    </recommendedName>
</protein>
<organism evidence="6 7">
    <name type="scientific">Fasciola hepatica</name>
    <name type="common">Liver fluke</name>
    <dbReference type="NCBI Taxonomy" id="6192"/>
    <lineage>
        <taxon>Eukaryota</taxon>
        <taxon>Metazoa</taxon>
        <taxon>Spiralia</taxon>
        <taxon>Lophotrochozoa</taxon>
        <taxon>Platyhelminthes</taxon>
        <taxon>Trematoda</taxon>
        <taxon>Digenea</taxon>
        <taxon>Plagiorchiida</taxon>
        <taxon>Echinostomata</taxon>
        <taxon>Echinostomatoidea</taxon>
        <taxon>Fasciolidae</taxon>
        <taxon>Fasciola</taxon>
    </lineage>
</organism>
<keyword evidence="7" id="KW-1185">Reference proteome</keyword>
<evidence type="ECO:0000259" key="5">
    <source>
        <dbReference type="Pfam" id="PF09368"/>
    </source>
</evidence>
<dbReference type="GO" id="GO:0032040">
    <property type="term" value="C:small-subunit processome"/>
    <property type="evidence" value="ECO:0007669"/>
    <property type="project" value="TreeGrafter"/>
</dbReference>
<evidence type="ECO:0000256" key="1">
    <source>
        <dbReference type="ARBA" id="ARBA00004123"/>
    </source>
</evidence>
<evidence type="ECO:0000256" key="3">
    <source>
        <dbReference type="ARBA" id="ARBA00023242"/>
    </source>
</evidence>
<dbReference type="Pfam" id="PF09368">
    <property type="entry name" value="Sas10"/>
    <property type="match status" value="1"/>
</dbReference>
<accession>A0A4E0R4Y0</accession>
<proteinExistence type="inferred from homology"/>
<comment type="caution">
    <text evidence="6">The sequence shown here is derived from an EMBL/GenBank/DDBJ whole genome shotgun (WGS) entry which is preliminary data.</text>
</comment>
<name>A0A4E0R4Y0_FASHE</name>
<evidence type="ECO:0000256" key="4">
    <source>
        <dbReference type="SAM" id="MobiDB-lite"/>
    </source>
</evidence>
<evidence type="ECO:0000256" key="2">
    <source>
        <dbReference type="ARBA" id="ARBA00010979"/>
    </source>
</evidence>